<dbReference type="EC" id="3.4.11.7" evidence="6"/>
<evidence type="ECO:0000256" key="9">
    <source>
        <dbReference type="ARBA" id="ARBA00022622"/>
    </source>
</evidence>
<evidence type="ECO:0000256" key="3">
    <source>
        <dbReference type="ARBA" id="ARBA00004609"/>
    </source>
</evidence>
<dbReference type="PANTHER" id="PTHR11533:SF276">
    <property type="entry name" value="GLUTAMYL AMINOPEPTIDASE"/>
    <property type="match status" value="1"/>
</dbReference>
<keyword evidence="9" id="KW-0336">GPI-anchor</keyword>
<evidence type="ECO:0000256" key="24">
    <source>
        <dbReference type="PIRSR" id="PIRSR634016-2"/>
    </source>
</evidence>
<keyword evidence="17 28" id="KW-1133">Transmembrane helix</keyword>
<dbReference type="Proteomes" id="UP000504606">
    <property type="component" value="Unplaced"/>
</dbReference>
<dbReference type="Gene3D" id="1.10.390.10">
    <property type="entry name" value="Neutral Protease Domain 2"/>
    <property type="match status" value="1"/>
</dbReference>
<feature type="binding site" evidence="25">
    <location>
        <position position="573"/>
    </location>
    <ligand>
        <name>Zn(2+)</name>
        <dbReference type="ChEBI" id="CHEBI:29105"/>
        <note>catalytic</note>
    </ligand>
</feature>
<comment type="cofactor">
    <cofactor evidence="25">
        <name>Zn(2+)</name>
        <dbReference type="ChEBI" id="CHEBI:29105"/>
    </cofactor>
    <text evidence="25">Binds 1 zinc ion per subunit.</text>
</comment>
<feature type="domain" description="Aminopeptidase N-like N-terminal" evidence="31">
    <location>
        <begin position="239"/>
        <end position="441"/>
    </location>
</feature>
<comment type="similarity">
    <text evidence="4">Belongs to the peptidase M1 family.</text>
</comment>
<feature type="binding site" evidence="25">
    <location>
        <position position="550"/>
    </location>
    <ligand>
        <name>Zn(2+)</name>
        <dbReference type="ChEBI" id="CHEBI:29105"/>
        <note>catalytic</note>
    </ligand>
</feature>
<evidence type="ECO:0000256" key="23">
    <source>
        <dbReference type="PIRSR" id="PIRSR634016-1"/>
    </source>
</evidence>
<evidence type="ECO:0000256" key="7">
    <source>
        <dbReference type="ARBA" id="ARBA00022438"/>
    </source>
</evidence>
<evidence type="ECO:0000256" key="21">
    <source>
        <dbReference type="ARBA" id="ARBA00023180"/>
    </source>
</evidence>
<evidence type="ECO:0000256" key="10">
    <source>
        <dbReference type="ARBA" id="ARBA00022670"/>
    </source>
</evidence>
<dbReference type="GO" id="GO:0005737">
    <property type="term" value="C:cytoplasm"/>
    <property type="evidence" value="ECO:0007669"/>
    <property type="project" value="TreeGrafter"/>
</dbReference>
<evidence type="ECO:0000256" key="19">
    <source>
        <dbReference type="ARBA" id="ARBA00023136"/>
    </source>
</evidence>
<dbReference type="FunFam" id="2.60.40.1910:FF:000003">
    <property type="entry name" value="Aminopeptidase"/>
    <property type="match status" value="1"/>
</dbReference>
<feature type="binding site" evidence="25">
    <location>
        <position position="554"/>
    </location>
    <ligand>
        <name>Zn(2+)</name>
        <dbReference type="ChEBI" id="CHEBI:29105"/>
        <note>catalytic</note>
    </ligand>
</feature>
<evidence type="ECO:0000256" key="25">
    <source>
        <dbReference type="PIRSR" id="PIRSR634016-3"/>
    </source>
</evidence>
<dbReference type="GO" id="GO:0042277">
    <property type="term" value="F:peptide binding"/>
    <property type="evidence" value="ECO:0007669"/>
    <property type="project" value="TreeGrafter"/>
</dbReference>
<accession>A0A9C6XT20</accession>
<dbReference type="Gene3D" id="2.60.40.1910">
    <property type="match status" value="1"/>
</dbReference>
<dbReference type="FunFam" id="2.60.40.1730:FF:000001">
    <property type="entry name" value="Leucyl-cystinyl aminopeptidase"/>
    <property type="match status" value="1"/>
</dbReference>
<keyword evidence="14 25" id="KW-0862">Zinc</keyword>
<dbReference type="InterPro" id="IPR042097">
    <property type="entry name" value="Aminopeptidase_N-like_N_sf"/>
</dbReference>
<dbReference type="GeneID" id="113203817"/>
<feature type="site" description="Transition state stabilizer" evidence="26">
    <location>
        <position position="636"/>
    </location>
</feature>
<dbReference type="Pfam" id="PF11838">
    <property type="entry name" value="ERAP1_C"/>
    <property type="match status" value="1"/>
</dbReference>
<dbReference type="GO" id="GO:0008270">
    <property type="term" value="F:zinc ion binding"/>
    <property type="evidence" value="ECO:0007669"/>
    <property type="project" value="InterPro"/>
</dbReference>
<evidence type="ECO:0000256" key="20">
    <source>
        <dbReference type="ARBA" id="ARBA00023157"/>
    </source>
</evidence>
<gene>
    <name evidence="33" type="primary">LOC113203817</name>
</gene>
<feature type="binding site" evidence="24">
    <location>
        <position position="1048"/>
    </location>
    <ligand>
        <name>substrate</name>
    </ligand>
</feature>
<keyword evidence="21" id="KW-0325">Glycoprotein</keyword>
<feature type="region of interest" description="Disordered" evidence="27">
    <location>
        <begin position="141"/>
        <end position="232"/>
    </location>
</feature>
<dbReference type="InterPro" id="IPR027268">
    <property type="entry name" value="Peptidase_M4/M1_CTD_sf"/>
</dbReference>
<evidence type="ECO:0000256" key="2">
    <source>
        <dbReference type="ARBA" id="ARBA00004401"/>
    </source>
</evidence>
<reference evidence="33" key="2">
    <citation type="submission" date="2025-08" db="UniProtKB">
        <authorList>
            <consortium name="RefSeq"/>
        </authorList>
    </citation>
    <scope>IDENTIFICATION</scope>
    <source>
        <tissue evidence="33">Whole organism</tissue>
    </source>
</reference>
<evidence type="ECO:0000256" key="12">
    <source>
        <dbReference type="ARBA" id="ARBA00022723"/>
    </source>
</evidence>
<keyword evidence="11 28" id="KW-0812">Transmembrane</keyword>
<evidence type="ECO:0000256" key="15">
    <source>
        <dbReference type="ARBA" id="ARBA00022837"/>
    </source>
</evidence>
<dbReference type="FunFam" id="1.25.50.20:FF:000001">
    <property type="entry name" value="Aminopeptidase"/>
    <property type="match status" value="1"/>
</dbReference>
<keyword evidence="18" id="KW-0482">Metalloprotease</keyword>
<keyword evidence="32" id="KW-1185">Reference proteome</keyword>
<dbReference type="GO" id="GO:0005886">
    <property type="term" value="C:plasma membrane"/>
    <property type="evidence" value="ECO:0007669"/>
    <property type="project" value="UniProtKB-SubCell"/>
</dbReference>
<feature type="compositionally biased region" description="Gly residues" evidence="27">
    <location>
        <begin position="14"/>
        <end position="25"/>
    </location>
</feature>
<dbReference type="SUPFAM" id="SSF55486">
    <property type="entry name" value="Metalloproteases ('zincins'), catalytic domain"/>
    <property type="match status" value="1"/>
</dbReference>
<dbReference type="GO" id="GO:0005615">
    <property type="term" value="C:extracellular space"/>
    <property type="evidence" value="ECO:0007669"/>
    <property type="project" value="TreeGrafter"/>
</dbReference>
<evidence type="ECO:0000256" key="17">
    <source>
        <dbReference type="ARBA" id="ARBA00022989"/>
    </source>
</evidence>
<dbReference type="CDD" id="cd09601">
    <property type="entry name" value="M1_APN-Q_like"/>
    <property type="match status" value="1"/>
</dbReference>
<dbReference type="Gene3D" id="2.60.40.1730">
    <property type="entry name" value="tricorn interacting facor f3 domain"/>
    <property type="match status" value="1"/>
</dbReference>
<keyword evidence="19 28" id="KW-0472">Membrane</keyword>
<evidence type="ECO:0000256" key="14">
    <source>
        <dbReference type="ARBA" id="ARBA00022833"/>
    </source>
</evidence>
<dbReference type="PRINTS" id="PR00756">
    <property type="entry name" value="ALADIPTASE"/>
</dbReference>
<comment type="subunit">
    <text evidence="5">Homodimer; disulfide-linked.</text>
</comment>
<feature type="binding site" evidence="24">
    <location>
        <position position="375"/>
    </location>
    <ligand>
        <name>substrate</name>
    </ligand>
</feature>
<dbReference type="GO" id="GO:0098552">
    <property type="term" value="C:side of membrane"/>
    <property type="evidence" value="ECO:0007669"/>
    <property type="project" value="UniProtKB-KW"/>
</dbReference>
<dbReference type="Pfam" id="PF01433">
    <property type="entry name" value="Peptidase_M1"/>
    <property type="match status" value="1"/>
</dbReference>
<dbReference type="InterPro" id="IPR001930">
    <property type="entry name" value="Peptidase_M1"/>
</dbReference>
<evidence type="ECO:0000256" key="22">
    <source>
        <dbReference type="ARBA" id="ARBA00023288"/>
    </source>
</evidence>
<dbReference type="PANTHER" id="PTHR11533">
    <property type="entry name" value="PROTEASE M1 ZINC METALLOPROTEASE"/>
    <property type="match status" value="1"/>
</dbReference>
<dbReference type="AlphaFoldDB" id="A0A9C6XT20"/>
<keyword evidence="13" id="KW-0378">Hydrolase</keyword>
<dbReference type="RefSeq" id="XP_052129987.1">
    <property type="nucleotide sequence ID" value="XM_052274027.1"/>
</dbReference>
<evidence type="ECO:0000256" key="8">
    <source>
        <dbReference type="ARBA" id="ARBA00022475"/>
    </source>
</evidence>
<feature type="compositionally biased region" description="Polar residues" evidence="27">
    <location>
        <begin position="158"/>
        <end position="168"/>
    </location>
</feature>
<comment type="subcellular location">
    <subcellularLocation>
        <location evidence="3">Cell membrane</location>
        <topology evidence="3">Lipid-anchor</topology>
        <topology evidence="3">GPI-anchor</topology>
    </subcellularLocation>
    <subcellularLocation>
        <location evidence="2">Cell membrane</location>
        <topology evidence="2">Single-pass type II membrane protein</topology>
    </subcellularLocation>
</comment>
<protein>
    <recommendedName>
        <fullName evidence="6">glutamyl aminopeptidase</fullName>
        <ecNumber evidence="6">3.4.11.7</ecNumber>
    </recommendedName>
</protein>
<proteinExistence type="inferred from homology"/>
<feature type="region of interest" description="Disordered" evidence="27">
    <location>
        <begin position="1"/>
        <end position="27"/>
    </location>
</feature>
<feature type="active site" description="Proton acceptor" evidence="23">
    <location>
        <position position="551"/>
    </location>
</feature>
<evidence type="ECO:0000256" key="1">
    <source>
        <dbReference type="ARBA" id="ARBA00001703"/>
    </source>
</evidence>
<sequence>MAPHFRQRRSVLLGGPGPSGAGSGRGGKRSLVTPCLVGLCSVLAVAAACLLVTLLLLQHQFRPAPAARAPGAAPERDLEVQLQSMEQRLENHEQWAMERVRDGLNVSGASLEERVAWLLRHGENLQAARMILEDHRKAAAASATVAPPGTPATHDADTTTLRPSSSTPAAEVDSTTLRDRPADAEPLEDTETISASDVDDRQRQLEAATVARAEGEVQPEAAWQPGHPAPTRLAKDVLPERYDLLLHPDLKTGILSGRVSITLRVTAPRRDLWLHADGMHIKEVELALVRADEVADEESGGWCTRAPGGLKVEDTLLWPRTQFLVVRVDCLLAPGVYDLHVVFSGSLLAEGRGMFRSAYATSSNATRYIATTKFEPTYARLAFPCFDEPAMKATYKVRLVKPSSSEYIALSNGDVKSETTDNATKLTTVEFAETVKMSSYLAAFIVCDFERQKENVTMNSGKPVNIYARQEQIANTAEALAVAKNVVDFYASYFDIPYPMPKVDLIAIPDFVSGAMENWGLITFRETSVLFDPNENSPVNKESISETVAHELAHMWFGNLVTMKWWTDLWLNEGFATFMAQKSIANMHPDWAYGDQFVVDTLLSVLMLDAELSSHPVLQEVSNPDQITEIFDTISYDKGSSVILMLEAFMGIENFKKGLHSYLNTHQYSNAETADLWRALQDYAPPGVDVAKVMDTWTRQMGFPLVTVNQTEEGKYVLSQKRFLSNREAKYDPSTSKYGYKWEIPISYSTSTSKSNNLLWLNSDKDRITVELPINSGDWLKLNHNQRSYYRVNYDDKGWAALISSLTTNTQQIDAVDRAGLISDAFSLADAEELRYETALDLTKYLKSEKEYVPWDAASTAIGSLVQRLPDSANLKKYGISVSDPIVKELSWTVSQKDTHLTRRLRALVLSLSCSLKNDDSLNQANTMFKNWLKGGQKPHPDIRSVVYRYGLGNSEDTNDWELLLQKFKDEKNTQEKVKLMFALATTANESLLAKYIQIAKDESVIRSQDYFTVLSYIAENPKGVQLVWDFYRIEYKYLLDRFSLNDRIFGRFIARIAAKFDTKERLDELNEFFRQNPDAGAGAAARKQAVEGVTNRIKWLDTHKKTVEEWLVKNV</sequence>
<name>A0A9C6XT20_FRAOC</name>
<keyword evidence="16" id="KW-0735">Signal-anchor</keyword>
<dbReference type="Gene3D" id="1.25.50.20">
    <property type="match status" value="1"/>
</dbReference>
<dbReference type="InterPro" id="IPR024571">
    <property type="entry name" value="ERAP1-like_C_dom"/>
</dbReference>
<evidence type="ECO:0000259" key="31">
    <source>
        <dbReference type="Pfam" id="PF17900"/>
    </source>
</evidence>
<evidence type="ECO:0000256" key="27">
    <source>
        <dbReference type="SAM" id="MobiDB-lite"/>
    </source>
</evidence>
<evidence type="ECO:0000256" key="6">
    <source>
        <dbReference type="ARBA" id="ARBA00012567"/>
    </source>
</evidence>
<evidence type="ECO:0000256" key="26">
    <source>
        <dbReference type="PIRSR" id="PIRSR634016-4"/>
    </source>
</evidence>
<keyword evidence="7 33" id="KW-0031">Aminopeptidase</keyword>
<evidence type="ECO:0000256" key="5">
    <source>
        <dbReference type="ARBA" id="ARBA00011748"/>
    </source>
</evidence>
<evidence type="ECO:0000313" key="32">
    <source>
        <dbReference type="Proteomes" id="UP000504606"/>
    </source>
</evidence>
<evidence type="ECO:0000256" key="13">
    <source>
        <dbReference type="ARBA" id="ARBA00022801"/>
    </source>
</evidence>
<keyword evidence="12 25" id="KW-0479">Metal-binding</keyword>
<dbReference type="GO" id="GO:0070006">
    <property type="term" value="F:metalloaminopeptidase activity"/>
    <property type="evidence" value="ECO:0007669"/>
    <property type="project" value="TreeGrafter"/>
</dbReference>
<keyword evidence="10" id="KW-0645">Protease</keyword>
<dbReference type="InterPro" id="IPR045357">
    <property type="entry name" value="Aminopeptidase_N-like_N"/>
</dbReference>
<evidence type="ECO:0000259" key="29">
    <source>
        <dbReference type="Pfam" id="PF01433"/>
    </source>
</evidence>
<keyword evidence="15" id="KW-0106">Calcium</keyword>
<evidence type="ECO:0000256" key="28">
    <source>
        <dbReference type="SAM" id="Phobius"/>
    </source>
</evidence>
<dbReference type="KEGG" id="foc:113203817"/>
<dbReference type="GO" id="GO:0043171">
    <property type="term" value="P:peptide catabolic process"/>
    <property type="evidence" value="ECO:0007669"/>
    <property type="project" value="TreeGrafter"/>
</dbReference>
<evidence type="ECO:0000256" key="4">
    <source>
        <dbReference type="ARBA" id="ARBA00010136"/>
    </source>
</evidence>
<dbReference type="InterPro" id="IPR050344">
    <property type="entry name" value="Peptidase_M1_aminopeptidases"/>
</dbReference>
<dbReference type="SUPFAM" id="SSF63737">
    <property type="entry name" value="Leukotriene A4 hydrolase N-terminal domain"/>
    <property type="match status" value="1"/>
</dbReference>
<keyword evidence="22" id="KW-0449">Lipoprotein</keyword>
<feature type="compositionally biased region" description="Low complexity" evidence="27">
    <location>
        <begin position="141"/>
        <end position="153"/>
    </location>
</feature>
<evidence type="ECO:0000259" key="30">
    <source>
        <dbReference type="Pfam" id="PF11838"/>
    </source>
</evidence>
<comment type="catalytic activity">
    <reaction evidence="1">
        <text>Release of N-terminal glutamate (and to a lesser extent aspartate) from a peptide.</text>
        <dbReference type="EC" id="3.4.11.7"/>
    </reaction>
</comment>
<feature type="transmembrane region" description="Helical" evidence="28">
    <location>
        <begin position="35"/>
        <end position="57"/>
    </location>
</feature>
<organism evidence="32 33">
    <name type="scientific">Frankliniella occidentalis</name>
    <name type="common">Western flower thrips</name>
    <name type="synonym">Euthrips occidentalis</name>
    <dbReference type="NCBI Taxonomy" id="133901"/>
    <lineage>
        <taxon>Eukaryota</taxon>
        <taxon>Metazoa</taxon>
        <taxon>Ecdysozoa</taxon>
        <taxon>Arthropoda</taxon>
        <taxon>Hexapoda</taxon>
        <taxon>Insecta</taxon>
        <taxon>Pterygota</taxon>
        <taxon>Neoptera</taxon>
        <taxon>Paraneoptera</taxon>
        <taxon>Thysanoptera</taxon>
        <taxon>Terebrantia</taxon>
        <taxon>Thripoidea</taxon>
        <taxon>Thripidae</taxon>
        <taxon>Frankliniella</taxon>
    </lineage>
</organism>
<feature type="binding site" evidence="24">
    <location>
        <begin position="514"/>
        <end position="518"/>
    </location>
    <ligand>
        <name>substrate</name>
    </ligand>
</feature>
<evidence type="ECO:0000313" key="33">
    <source>
        <dbReference type="RefSeq" id="XP_052129987.1"/>
    </source>
</evidence>
<reference evidence="33" key="1">
    <citation type="journal article" date="2018" name="Proc. Natl. Acad. Sci. U.S.A.">
        <title>Phylogenomics and the evolution of hemipteroid insects.</title>
        <authorList>
            <person name="Johnson K.P."/>
            <person name="Dietrich C.H."/>
            <person name="Friedrich F."/>
            <person name="Beutel R.G."/>
            <person name="Wipfler B."/>
            <person name="Peters R.S."/>
            <person name="Allen J.M."/>
            <person name="Petersen M."/>
            <person name="Donath A."/>
            <person name="Walden K.K."/>
            <person name="Kozlov A.M."/>
            <person name="Podsiadlowski L."/>
            <person name="Mayer C."/>
            <person name="Meusemann K."/>
            <person name="Vasilikopoulos A."/>
            <person name="Waterhouse R.M."/>
            <person name="Cameron S.L."/>
            <person name="Weirauch C."/>
            <person name="Swanson D.R."/>
            <person name="Percy D.M."/>
            <person name="Hardy N.B."/>
            <person name="Terry I."/>
            <person name="Liu S."/>
            <person name="Zhou X."/>
            <person name="Misof B."/>
            <person name="Robertson H.M."/>
            <person name="Yoshizawa K."/>
        </authorList>
    </citation>
    <scope>NUCLEOTIDE SEQUENCE</scope>
    <source>
        <tissue evidence="33">Whole organism</tissue>
    </source>
</reference>
<keyword evidence="20" id="KW-1015">Disulfide bond</keyword>
<dbReference type="Pfam" id="PF17900">
    <property type="entry name" value="Peptidase_M1_N"/>
    <property type="match status" value="1"/>
</dbReference>
<evidence type="ECO:0000256" key="11">
    <source>
        <dbReference type="ARBA" id="ARBA00022692"/>
    </source>
</evidence>
<dbReference type="GO" id="GO:0006508">
    <property type="term" value="P:proteolysis"/>
    <property type="evidence" value="ECO:0007669"/>
    <property type="project" value="UniProtKB-KW"/>
</dbReference>
<dbReference type="InterPro" id="IPR034016">
    <property type="entry name" value="M1_APN-typ"/>
</dbReference>
<dbReference type="OrthoDB" id="510539at2759"/>
<dbReference type="GO" id="GO:0004230">
    <property type="term" value="F:glutamyl aminopeptidase activity"/>
    <property type="evidence" value="ECO:0007669"/>
    <property type="project" value="UniProtKB-EC"/>
</dbReference>
<keyword evidence="8" id="KW-1003">Cell membrane</keyword>
<evidence type="ECO:0000256" key="16">
    <source>
        <dbReference type="ARBA" id="ARBA00022968"/>
    </source>
</evidence>
<feature type="domain" description="ERAP1-like C-terminal" evidence="30">
    <location>
        <begin position="779"/>
        <end position="1095"/>
    </location>
</feature>
<feature type="domain" description="Peptidase M1 membrane alanine aminopeptidase" evidence="29">
    <location>
        <begin position="479"/>
        <end position="697"/>
    </location>
</feature>
<dbReference type="InterPro" id="IPR014782">
    <property type="entry name" value="Peptidase_M1_dom"/>
</dbReference>
<dbReference type="FunFam" id="1.10.390.10:FF:000016">
    <property type="entry name" value="Glutamyl aminopeptidase"/>
    <property type="match status" value="1"/>
</dbReference>
<evidence type="ECO:0000256" key="18">
    <source>
        <dbReference type="ARBA" id="ARBA00023049"/>
    </source>
</evidence>